<keyword evidence="2" id="KW-1185">Reference proteome</keyword>
<evidence type="ECO:0000313" key="1">
    <source>
        <dbReference type="EMBL" id="ABL87658.1"/>
    </source>
</evidence>
<dbReference type="RefSeq" id="WP_011762235.1">
    <property type="nucleotide sequence ID" value="NC_008701.1"/>
</dbReference>
<name>A1RRS6_PYRIL</name>
<dbReference type="OrthoDB" id="28826at2157"/>
<dbReference type="SUPFAM" id="SSF52540">
    <property type="entry name" value="P-loop containing nucleoside triphosphate hydrolases"/>
    <property type="match status" value="2"/>
</dbReference>
<dbReference type="GeneID" id="4617445"/>
<dbReference type="Proteomes" id="UP000002595">
    <property type="component" value="Chromosome"/>
</dbReference>
<reference evidence="1" key="1">
    <citation type="submission" date="2006-12" db="EMBL/GenBank/DDBJ databases">
        <title>Complete sequence of Pyrobaculum islandicum DSM 4184.</title>
        <authorList>
            <person name="Copeland A."/>
            <person name="Lucas S."/>
            <person name="Lapidus A."/>
            <person name="Barry K."/>
            <person name="Detter J.C."/>
            <person name="Glavina del Rio T."/>
            <person name="Dalin E."/>
            <person name="Tice H."/>
            <person name="Pitluck S."/>
            <person name="Meincke L."/>
            <person name="Brettin T."/>
            <person name="Bruce D."/>
            <person name="Han C."/>
            <person name="Tapia R."/>
            <person name="Gilna P."/>
            <person name="Schmutz J."/>
            <person name="Larimer F."/>
            <person name="Land M."/>
            <person name="Hauser L."/>
            <person name="Kyrpides N."/>
            <person name="Mikhailova N."/>
            <person name="Cozen A.E."/>
            <person name="Fitz-Gibbon S.T."/>
            <person name="House C.H."/>
            <person name="Saltikov C."/>
            <person name="Lowe T."/>
            <person name="Richardson P."/>
        </authorList>
    </citation>
    <scope>NUCLEOTIDE SEQUENCE [LARGE SCALE GENOMIC DNA]</scope>
    <source>
        <strain evidence="1">DSM 4184</strain>
    </source>
</reference>
<dbReference type="HOGENOM" id="CLU_428044_0_0_2"/>
<dbReference type="KEGG" id="pis:Pisl_0480"/>
<protein>
    <submittedName>
        <fullName evidence="1">Uncharacterized protein</fullName>
    </submittedName>
</protein>
<dbReference type="AlphaFoldDB" id="A1RRS6"/>
<dbReference type="InterPro" id="IPR027417">
    <property type="entry name" value="P-loop_NTPase"/>
</dbReference>
<evidence type="ECO:0000313" key="2">
    <source>
        <dbReference type="Proteomes" id="UP000002595"/>
    </source>
</evidence>
<organism evidence="1 2">
    <name type="scientific">Pyrobaculum islandicum (strain DSM 4184 / JCM 9189 / GEO3)</name>
    <dbReference type="NCBI Taxonomy" id="384616"/>
    <lineage>
        <taxon>Archaea</taxon>
        <taxon>Thermoproteota</taxon>
        <taxon>Thermoprotei</taxon>
        <taxon>Thermoproteales</taxon>
        <taxon>Thermoproteaceae</taxon>
        <taxon>Pyrobaculum</taxon>
    </lineage>
</organism>
<sequence length="639" mass="72472">MSTSLLGIARDGDEYYILNITEGYKSRLVYWFRDLENRISAALKIGTSVVLLGPHGSGKSVLARYIAAKFVSEYYAVIDLGVDVVTFDNLLEILPEVPNAMGFYDPLGISFYDNPHLPRAELAVPWIRRCQYIIDRAFYLNTRDIPTLLVLPYDLFRYSPCKTYIEKNSKIVDIAEYLRNIDVPSILKSVFSTHAAALGCKTSNPDPYIDYVLQKHSDLSGVFALATYGGRLYARNRCAPYKPDVLYQDVIKELAKIYYRLYRELFFPTCQIARALAIPLLLSLQGQHIPPAIIHPLSNADRISRRLYILSRASATLDSAAREEILEELKELYQPQEEFVDIAEWASAPKESVVVESLKLSIREDRCTNIQGSPIHKIRTVYKGLMTLDYRYAIDLAKAVASIALGIDICKEDIGKYLCYRGEVPQIIIEALGGDKRITLETHIVSPTPRCLEDGIELLTQLAAVDARRAPLQCLEKFIEVLYSTVQKNPESLVKFYKLYRDYMEIVAERVATPILRKFALAHYYGVVPSEATPILKRILEVAQEDYKTVATVLASLATLTSEDVASLLPTCDCPYLRAFSAYQIARKLLETDRSQEVLKILDVTITEVKRGDPRHEYTPQFIQEVEELYRQVALELIV</sequence>
<accession>A1RRS6</accession>
<dbReference type="eggNOG" id="arCOG05677">
    <property type="taxonomic scope" value="Archaea"/>
</dbReference>
<dbReference type="EMBL" id="CP000504">
    <property type="protein sequence ID" value="ABL87658.1"/>
    <property type="molecule type" value="Genomic_DNA"/>
</dbReference>
<proteinExistence type="predicted"/>
<gene>
    <name evidence="1" type="ordered locus">Pisl_0480</name>
</gene>